<feature type="compositionally biased region" description="Acidic residues" evidence="1">
    <location>
        <begin position="51"/>
        <end position="62"/>
    </location>
</feature>
<gene>
    <name evidence="2" type="ORF">GOODEAATRI_011296</name>
</gene>
<feature type="non-terminal residue" evidence="2">
    <location>
        <position position="1"/>
    </location>
</feature>
<protein>
    <submittedName>
        <fullName evidence="2">Uncharacterized protein</fullName>
    </submittedName>
</protein>
<dbReference type="Proteomes" id="UP001476798">
    <property type="component" value="Unassembled WGS sequence"/>
</dbReference>
<evidence type="ECO:0000313" key="2">
    <source>
        <dbReference type="EMBL" id="MEQ2184747.1"/>
    </source>
</evidence>
<organism evidence="2 3">
    <name type="scientific">Goodea atripinnis</name>
    <dbReference type="NCBI Taxonomy" id="208336"/>
    <lineage>
        <taxon>Eukaryota</taxon>
        <taxon>Metazoa</taxon>
        <taxon>Chordata</taxon>
        <taxon>Craniata</taxon>
        <taxon>Vertebrata</taxon>
        <taxon>Euteleostomi</taxon>
        <taxon>Actinopterygii</taxon>
        <taxon>Neopterygii</taxon>
        <taxon>Teleostei</taxon>
        <taxon>Neoteleostei</taxon>
        <taxon>Acanthomorphata</taxon>
        <taxon>Ovalentaria</taxon>
        <taxon>Atherinomorphae</taxon>
        <taxon>Cyprinodontiformes</taxon>
        <taxon>Goodeidae</taxon>
        <taxon>Goodea</taxon>
    </lineage>
</organism>
<feature type="compositionally biased region" description="Basic and acidic residues" evidence="1">
    <location>
        <begin position="63"/>
        <end position="72"/>
    </location>
</feature>
<feature type="region of interest" description="Disordered" evidence="1">
    <location>
        <begin position="47"/>
        <end position="91"/>
    </location>
</feature>
<keyword evidence="3" id="KW-1185">Reference proteome</keyword>
<accession>A0ABV0PNA3</accession>
<evidence type="ECO:0000256" key="1">
    <source>
        <dbReference type="SAM" id="MobiDB-lite"/>
    </source>
</evidence>
<name>A0ABV0PNA3_9TELE</name>
<proteinExistence type="predicted"/>
<reference evidence="2 3" key="1">
    <citation type="submission" date="2021-06" db="EMBL/GenBank/DDBJ databases">
        <authorList>
            <person name="Palmer J.M."/>
        </authorList>
    </citation>
    <scope>NUCLEOTIDE SEQUENCE [LARGE SCALE GENOMIC DNA]</scope>
    <source>
        <strain evidence="2 3">GA_2019</strain>
        <tissue evidence="2">Muscle</tissue>
    </source>
</reference>
<evidence type="ECO:0000313" key="3">
    <source>
        <dbReference type="Proteomes" id="UP001476798"/>
    </source>
</evidence>
<sequence length="91" mass="10480">KYRDSLSPRKESITNGDLNCSESDCDSISRRLTFMKKVGLGKLKKESMTDCPEDQPVQEEVVEEVKPREPLSGRRTMRNSHLVGNWRPKML</sequence>
<comment type="caution">
    <text evidence="2">The sequence shown here is derived from an EMBL/GenBank/DDBJ whole genome shotgun (WGS) entry which is preliminary data.</text>
</comment>
<dbReference type="EMBL" id="JAHRIO010080653">
    <property type="protein sequence ID" value="MEQ2184747.1"/>
    <property type="molecule type" value="Genomic_DNA"/>
</dbReference>